<proteinExistence type="predicted"/>
<name>A0A382JMI4_9ZZZZ</name>
<evidence type="ECO:0008006" key="2">
    <source>
        <dbReference type="Google" id="ProtNLM"/>
    </source>
</evidence>
<dbReference type="InterPro" id="IPR029787">
    <property type="entry name" value="Nucleotide_cyclase"/>
</dbReference>
<accession>A0A382JMI4</accession>
<dbReference type="EMBL" id="UINC01075112">
    <property type="protein sequence ID" value="SVC12978.1"/>
    <property type="molecule type" value="Genomic_DNA"/>
</dbReference>
<organism evidence="1">
    <name type="scientific">marine metagenome</name>
    <dbReference type="NCBI Taxonomy" id="408172"/>
    <lineage>
        <taxon>unclassified sequences</taxon>
        <taxon>metagenomes</taxon>
        <taxon>ecological metagenomes</taxon>
    </lineage>
</organism>
<feature type="non-terminal residue" evidence="1">
    <location>
        <position position="30"/>
    </location>
</feature>
<gene>
    <name evidence="1" type="ORF">METZ01_LOCUS265832</name>
</gene>
<protein>
    <recommendedName>
        <fullName evidence="2">Guanylate cyclase domain-containing protein</fullName>
    </recommendedName>
</protein>
<sequence>MSTEERRLAAIVFTDICGFTELMGKNEKAA</sequence>
<evidence type="ECO:0000313" key="1">
    <source>
        <dbReference type="EMBL" id="SVC12978.1"/>
    </source>
</evidence>
<dbReference type="AlphaFoldDB" id="A0A382JMI4"/>
<dbReference type="SUPFAM" id="SSF55073">
    <property type="entry name" value="Nucleotide cyclase"/>
    <property type="match status" value="1"/>
</dbReference>
<reference evidence="1" key="1">
    <citation type="submission" date="2018-05" db="EMBL/GenBank/DDBJ databases">
        <authorList>
            <person name="Lanie J.A."/>
            <person name="Ng W.-L."/>
            <person name="Kazmierczak K.M."/>
            <person name="Andrzejewski T.M."/>
            <person name="Davidsen T.M."/>
            <person name="Wayne K.J."/>
            <person name="Tettelin H."/>
            <person name="Glass J.I."/>
            <person name="Rusch D."/>
            <person name="Podicherti R."/>
            <person name="Tsui H.-C.T."/>
            <person name="Winkler M.E."/>
        </authorList>
    </citation>
    <scope>NUCLEOTIDE SEQUENCE</scope>
</reference>